<keyword evidence="6 13" id="KW-1133">Transmembrane helix</keyword>
<evidence type="ECO:0000256" key="11">
    <source>
        <dbReference type="ARBA" id="ARBA00023303"/>
    </source>
</evidence>
<dbReference type="PANTHER" id="PTHR11690">
    <property type="entry name" value="AMILORIDE-SENSITIVE SODIUM CHANNEL-RELATED"/>
    <property type="match status" value="1"/>
</dbReference>
<evidence type="ECO:0000256" key="1">
    <source>
        <dbReference type="ARBA" id="ARBA00004141"/>
    </source>
</evidence>
<sequence>MVLSLSICAINIIQLVCKWTSTPFVNVIDSLPTPIWAVPFPSVVLCPHLHMKSSYANVTNLKNVERFFASLVCPQMNPESKFELNRPLTVAENIKLQDFIIKASPTCTEIVKVCHWRSEYEMETLKIDCCEKLLKPIFTDYGLCYTFKGLPLNGMTNRTLEWQHSFSKFITTSPLEWDLDGGYPKVFPPKPGMLPYRVMASGEVNGLDIELYLNTSDHQFECDGNNIGFNVLIGSPAEHVYKSTILRLPMDRMTTVEVSAITYKTDSSLRALSPEQRQCFFQNERELKYYKFYTDTNCKLDLRIRKTIKQCNCVLFHWPRKHISDRICSTREDYKCVSDVKAKVGEQLIFAYYADSEEQRNTHETATSCYPACNDVLYSTQVYYSDLIKDTHHKNHWGIFKGERTSINIHFYTDMFLGQHRHAQYDDFYFAGAIGGLLSLFLGFSIISVAEIIYFVILKPIHNTLKDVYNQN</sequence>
<dbReference type="AlphaFoldDB" id="A0A8J2VU06"/>
<keyword evidence="7" id="KW-0915">Sodium</keyword>
<evidence type="ECO:0000256" key="8">
    <source>
        <dbReference type="ARBA" id="ARBA00023065"/>
    </source>
</evidence>
<feature type="transmembrane region" description="Helical" evidence="13">
    <location>
        <begin position="428"/>
        <end position="457"/>
    </location>
</feature>
<keyword evidence="14" id="KW-0732">Signal</keyword>
<evidence type="ECO:0000256" key="4">
    <source>
        <dbReference type="ARBA" id="ARBA00022461"/>
    </source>
</evidence>
<evidence type="ECO:0000256" key="3">
    <source>
        <dbReference type="ARBA" id="ARBA00022448"/>
    </source>
</evidence>
<dbReference type="Proteomes" id="UP000789524">
    <property type="component" value="Unassembled WGS sequence"/>
</dbReference>
<keyword evidence="16" id="KW-1185">Reference proteome</keyword>
<name>A0A8J2VU06_9NEOP</name>
<dbReference type="Gene3D" id="1.10.287.770">
    <property type="entry name" value="YojJ-like"/>
    <property type="match status" value="1"/>
</dbReference>
<dbReference type="EMBL" id="CAKASE010000067">
    <property type="protein sequence ID" value="CAG9571859.1"/>
    <property type="molecule type" value="Genomic_DNA"/>
</dbReference>
<proteinExistence type="inferred from homology"/>
<evidence type="ECO:0000256" key="14">
    <source>
        <dbReference type="SAM" id="SignalP"/>
    </source>
</evidence>
<evidence type="ECO:0000256" key="7">
    <source>
        <dbReference type="ARBA" id="ARBA00023053"/>
    </source>
</evidence>
<dbReference type="PRINTS" id="PR01078">
    <property type="entry name" value="AMINACHANNEL"/>
</dbReference>
<keyword evidence="4 12" id="KW-0894">Sodium channel</keyword>
<feature type="chain" id="PRO_5035318844" evidence="14">
    <location>
        <begin position="19"/>
        <end position="472"/>
    </location>
</feature>
<keyword evidence="11 12" id="KW-0407">Ion channel</keyword>
<keyword evidence="8 12" id="KW-0406">Ion transport</keyword>
<dbReference type="Pfam" id="PF00858">
    <property type="entry name" value="ASC"/>
    <property type="match status" value="1"/>
</dbReference>
<keyword evidence="10 12" id="KW-0739">Sodium transport</keyword>
<evidence type="ECO:0000256" key="13">
    <source>
        <dbReference type="SAM" id="Phobius"/>
    </source>
</evidence>
<evidence type="ECO:0000256" key="10">
    <source>
        <dbReference type="ARBA" id="ARBA00023201"/>
    </source>
</evidence>
<evidence type="ECO:0000313" key="16">
    <source>
        <dbReference type="Proteomes" id="UP000789524"/>
    </source>
</evidence>
<evidence type="ECO:0000313" key="15">
    <source>
        <dbReference type="EMBL" id="CAG9571859.1"/>
    </source>
</evidence>
<dbReference type="GO" id="GO:0015280">
    <property type="term" value="F:ligand-gated sodium channel activity"/>
    <property type="evidence" value="ECO:0007669"/>
    <property type="project" value="TreeGrafter"/>
</dbReference>
<comment type="caution">
    <text evidence="15">The sequence shown here is derived from an EMBL/GenBank/DDBJ whole genome shotgun (WGS) entry which is preliminary data.</text>
</comment>
<keyword evidence="3 12" id="KW-0813">Transport</keyword>
<comment type="similarity">
    <text evidence="2 12">Belongs to the amiloride-sensitive sodium channel (TC 1.A.6) family.</text>
</comment>
<accession>A0A8J2VU06</accession>
<protein>
    <submittedName>
        <fullName evidence="15">(African queen) hypothetical protein</fullName>
    </submittedName>
</protein>
<dbReference type="OrthoDB" id="7092771at2759"/>
<evidence type="ECO:0000256" key="2">
    <source>
        <dbReference type="ARBA" id="ARBA00007193"/>
    </source>
</evidence>
<dbReference type="GO" id="GO:0005886">
    <property type="term" value="C:plasma membrane"/>
    <property type="evidence" value="ECO:0007669"/>
    <property type="project" value="TreeGrafter"/>
</dbReference>
<reference evidence="15" key="1">
    <citation type="submission" date="2021-09" db="EMBL/GenBank/DDBJ databases">
        <authorList>
            <person name="Martin H S."/>
        </authorList>
    </citation>
    <scope>NUCLEOTIDE SEQUENCE</scope>
</reference>
<comment type="subcellular location">
    <subcellularLocation>
        <location evidence="1">Membrane</location>
        <topology evidence="1">Multi-pass membrane protein</topology>
    </subcellularLocation>
</comment>
<organism evidence="15 16">
    <name type="scientific">Danaus chrysippus</name>
    <name type="common">African queen</name>
    <dbReference type="NCBI Taxonomy" id="151541"/>
    <lineage>
        <taxon>Eukaryota</taxon>
        <taxon>Metazoa</taxon>
        <taxon>Ecdysozoa</taxon>
        <taxon>Arthropoda</taxon>
        <taxon>Hexapoda</taxon>
        <taxon>Insecta</taxon>
        <taxon>Pterygota</taxon>
        <taxon>Neoptera</taxon>
        <taxon>Endopterygota</taxon>
        <taxon>Lepidoptera</taxon>
        <taxon>Glossata</taxon>
        <taxon>Ditrysia</taxon>
        <taxon>Papilionoidea</taxon>
        <taxon>Nymphalidae</taxon>
        <taxon>Danainae</taxon>
        <taxon>Danaini</taxon>
        <taxon>Danaina</taxon>
        <taxon>Danaus</taxon>
        <taxon>Anosia</taxon>
    </lineage>
</organism>
<keyword evidence="9 13" id="KW-0472">Membrane</keyword>
<dbReference type="Gene3D" id="2.60.470.10">
    <property type="entry name" value="Acid-sensing ion channels like domains"/>
    <property type="match status" value="1"/>
</dbReference>
<evidence type="ECO:0000256" key="12">
    <source>
        <dbReference type="RuleBase" id="RU000679"/>
    </source>
</evidence>
<dbReference type="PANTHER" id="PTHR11690:SF288">
    <property type="entry name" value="AMILORIDE-SENSITIVE NA+ CHANNEL-RELATED"/>
    <property type="match status" value="1"/>
</dbReference>
<keyword evidence="5 12" id="KW-0812">Transmembrane</keyword>
<evidence type="ECO:0000256" key="5">
    <source>
        <dbReference type="ARBA" id="ARBA00022692"/>
    </source>
</evidence>
<dbReference type="InterPro" id="IPR001873">
    <property type="entry name" value="ENaC"/>
</dbReference>
<evidence type="ECO:0000256" key="6">
    <source>
        <dbReference type="ARBA" id="ARBA00022989"/>
    </source>
</evidence>
<feature type="signal peptide" evidence="14">
    <location>
        <begin position="1"/>
        <end position="18"/>
    </location>
</feature>
<gene>
    <name evidence="15" type="ORF">DCHRY22_LOCUS9939</name>
</gene>
<evidence type="ECO:0000256" key="9">
    <source>
        <dbReference type="ARBA" id="ARBA00023136"/>
    </source>
</evidence>